<sequence>MSLPHSLEEELPTVDDSFQRFSSSHGILSAEKTLVHVPSVIDASTKDEANLGASPKGASRALSNFESNCLRWMNGVELLDDALRNKRFLPTGCEGIDTLLGGGLREGQLTEIVGPSSSGKTQFCLYVASNVAVKLCGSIVFLDTSNSFSPTRIASIVNQICGPADKEGQERRIRNIMSSIHCQSVFDIFSLQDALHELDNTLNMQTIRKGAKICMLVVDSISSLITPILGSKNSQGRSLMVSVGYLMKQLADEWNLSVLVTNHMVSGGGTSKPALGESWKCIPHVRLQLSRCPGSSICNLSVLKHTGLKTADELLKRNIVIESSCPLCFNQDETTAHILFECDYAFTVLTKLILGLGDFMLRPRLSQIFDFFGGKELFGERSKKNLAAYYLLCHLFSFEGKE</sequence>
<comment type="subcellular location">
    <subcellularLocation>
        <location evidence="1">Nucleus</location>
    </subcellularLocation>
</comment>
<evidence type="ECO:0000313" key="13">
    <source>
        <dbReference type="Proteomes" id="UP001552299"/>
    </source>
</evidence>
<name>A0ABD0UR65_DENTH</name>
<dbReference type="CDD" id="cd19489">
    <property type="entry name" value="Rad51D"/>
    <property type="match status" value="1"/>
</dbReference>
<evidence type="ECO:0000256" key="4">
    <source>
        <dbReference type="ARBA" id="ARBA00022763"/>
    </source>
</evidence>
<dbReference type="Pfam" id="PF08423">
    <property type="entry name" value="Rad51"/>
    <property type="match status" value="1"/>
</dbReference>
<dbReference type="Gene3D" id="3.40.50.300">
    <property type="entry name" value="P-loop containing nucleotide triphosphate hydrolases"/>
    <property type="match status" value="1"/>
</dbReference>
<evidence type="ECO:0000256" key="1">
    <source>
        <dbReference type="ARBA" id="ARBA00004123"/>
    </source>
</evidence>
<evidence type="ECO:0000256" key="8">
    <source>
        <dbReference type="ARBA" id="ARBA00023204"/>
    </source>
</evidence>
<evidence type="ECO:0000256" key="2">
    <source>
        <dbReference type="ARBA" id="ARBA00007095"/>
    </source>
</evidence>
<keyword evidence="13" id="KW-1185">Reference proteome</keyword>
<dbReference type="Pfam" id="PF13966">
    <property type="entry name" value="zf-RVT"/>
    <property type="match status" value="1"/>
</dbReference>
<dbReference type="GO" id="GO:0006310">
    <property type="term" value="P:DNA recombination"/>
    <property type="evidence" value="ECO:0007669"/>
    <property type="project" value="UniProtKB-KW"/>
</dbReference>
<keyword evidence="7" id="KW-0233">DNA recombination</keyword>
<organism evidence="12 13">
    <name type="scientific">Dendrobium thyrsiflorum</name>
    <name type="common">Pinecone-like raceme dendrobium</name>
    <name type="synonym">Orchid</name>
    <dbReference type="NCBI Taxonomy" id="117978"/>
    <lineage>
        <taxon>Eukaryota</taxon>
        <taxon>Viridiplantae</taxon>
        <taxon>Streptophyta</taxon>
        <taxon>Embryophyta</taxon>
        <taxon>Tracheophyta</taxon>
        <taxon>Spermatophyta</taxon>
        <taxon>Magnoliopsida</taxon>
        <taxon>Liliopsida</taxon>
        <taxon>Asparagales</taxon>
        <taxon>Orchidaceae</taxon>
        <taxon>Epidendroideae</taxon>
        <taxon>Malaxideae</taxon>
        <taxon>Dendrobiinae</taxon>
        <taxon>Dendrobium</taxon>
    </lineage>
</organism>
<comment type="function">
    <text evidence="10">Involved in the homologous recombination repair (HRR) pathway of double-stranded DNA breaks arising during DNA replication or induced by DNA-damaging agents.</text>
</comment>
<protein>
    <recommendedName>
        <fullName evidence="11">RecA family profile 1 domain-containing protein</fullName>
    </recommendedName>
</protein>
<dbReference type="PROSITE" id="PS50162">
    <property type="entry name" value="RECA_2"/>
    <property type="match status" value="1"/>
</dbReference>
<dbReference type="SUPFAM" id="SSF52540">
    <property type="entry name" value="P-loop containing nucleoside triphosphate hydrolases"/>
    <property type="match status" value="1"/>
</dbReference>
<reference evidence="12 13" key="1">
    <citation type="journal article" date="2024" name="Plant Biotechnol. J.">
        <title>Dendrobium thyrsiflorum genome and its molecular insights into genes involved in important horticultural traits.</title>
        <authorList>
            <person name="Chen B."/>
            <person name="Wang J.Y."/>
            <person name="Zheng P.J."/>
            <person name="Li K.L."/>
            <person name="Liang Y.M."/>
            <person name="Chen X.F."/>
            <person name="Zhang C."/>
            <person name="Zhao X."/>
            <person name="He X."/>
            <person name="Zhang G.Q."/>
            <person name="Liu Z.J."/>
            <person name="Xu Q."/>
        </authorList>
    </citation>
    <scope>NUCLEOTIDE SEQUENCE [LARGE SCALE GENOMIC DNA]</scope>
    <source>
        <strain evidence="12">GZMU011</strain>
    </source>
</reference>
<evidence type="ECO:0000313" key="12">
    <source>
        <dbReference type="EMBL" id="KAL0915050.1"/>
    </source>
</evidence>
<dbReference type="InterPro" id="IPR047323">
    <property type="entry name" value="Rad51D_C"/>
</dbReference>
<evidence type="ECO:0000256" key="5">
    <source>
        <dbReference type="ARBA" id="ARBA00022840"/>
    </source>
</evidence>
<dbReference type="InterPro" id="IPR051988">
    <property type="entry name" value="HRR_RAD51_Paralog"/>
</dbReference>
<dbReference type="Proteomes" id="UP001552299">
    <property type="component" value="Unassembled WGS sequence"/>
</dbReference>
<keyword evidence="6" id="KW-0238">DNA-binding</keyword>
<dbReference type="InterPro" id="IPR027417">
    <property type="entry name" value="P-loop_NTPase"/>
</dbReference>
<evidence type="ECO:0000256" key="7">
    <source>
        <dbReference type="ARBA" id="ARBA00023172"/>
    </source>
</evidence>
<comment type="caution">
    <text evidence="12">The sequence shown here is derived from an EMBL/GenBank/DDBJ whole genome shotgun (WGS) entry which is preliminary data.</text>
</comment>
<feature type="domain" description="RecA family profile 1" evidence="11">
    <location>
        <begin position="85"/>
        <end position="264"/>
    </location>
</feature>
<dbReference type="AlphaFoldDB" id="A0ABD0UR65"/>
<dbReference type="InterPro" id="IPR026960">
    <property type="entry name" value="RVT-Znf"/>
</dbReference>
<evidence type="ECO:0000256" key="10">
    <source>
        <dbReference type="ARBA" id="ARBA00056000"/>
    </source>
</evidence>
<keyword evidence="9" id="KW-0539">Nucleus</keyword>
<dbReference type="GO" id="GO:0005524">
    <property type="term" value="F:ATP binding"/>
    <property type="evidence" value="ECO:0007669"/>
    <property type="project" value="UniProtKB-KW"/>
</dbReference>
<dbReference type="FunFam" id="3.40.50.300:FF:001665">
    <property type="entry name" value="DNA repair protein RAD51 4"/>
    <property type="match status" value="1"/>
</dbReference>
<evidence type="ECO:0000256" key="3">
    <source>
        <dbReference type="ARBA" id="ARBA00022741"/>
    </source>
</evidence>
<keyword evidence="4" id="KW-0227">DNA damage</keyword>
<dbReference type="InterPro" id="IPR020588">
    <property type="entry name" value="RecA_ATP-bd"/>
</dbReference>
<accession>A0ABD0UR65</accession>
<dbReference type="PANTHER" id="PTHR46457:SF1">
    <property type="entry name" value="DNA REPAIR PROTEIN RAD51 HOMOLOG 4"/>
    <property type="match status" value="1"/>
</dbReference>
<dbReference type="GO" id="GO:0005634">
    <property type="term" value="C:nucleus"/>
    <property type="evidence" value="ECO:0007669"/>
    <property type="project" value="UniProtKB-SubCell"/>
</dbReference>
<gene>
    <name evidence="12" type="ORF">M5K25_015449</name>
</gene>
<keyword evidence="3" id="KW-0547">Nucleotide-binding</keyword>
<dbReference type="GO" id="GO:0006281">
    <property type="term" value="P:DNA repair"/>
    <property type="evidence" value="ECO:0007669"/>
    <property type="project" value="UniProtKB-KW"/>
</dbReference>
<dbReference type="InterPro" id="IPR013632">
    <property type="entry name" value="Rad51_C"/>
</dbReference>
<comment type="similarity">
    <text evidence="2">Belongs to the RecA family. RAD51 subfamily.</text>
</comment>
<dbReference type="PANTHER" id="PTHR46457">
    <property type="entry name" value="DNA REPAIR PROTEIN RAD51 HOMOLOG 4"/>
    <property type="match status" value="1"/>
</dbReference>
<dbReference type="GO" id="GO:0003677">
    <property type="term" value="F:DNA binding"/>
    <property type="evidence" value="ECO:0007669"/>
    <property type="project" value="UniProtKB-KW"/>
</dbReference>
<dbReference type="EMBL" id="JANQDX010000012">
    <property type="protein sequence ID" value="KAL0915050.1"/>
    <property type="molecule type" value="Genomic_DNA"/>
</dbReference>
<proteinExistence type="inferred from homology"/>
<keyword evidence="5" id="KW-0067">ATP-binding</keyword>
<keyword evidence="8" id="KW-0234">DNA repair</keyword>
<evidence type="ECO:0000256" key="6">
    <source>
        <dbReference type="ARBA" id="ARBA00023125"/>
    </source>
</evidence>
<evidence type="ECO:0000259" key="11">
    <source>
        <dbReference type="PROSITE" id="PS50162"/>
    </source>
</evidence>
<evidence type="ECO:0000256" key="9">
    <source>
        <dbReference type="ARBA" id="ARBA00023242"/>
    </source>
</evidence>